<feature type="transmembrane region" description="Helical" evidence="6">
    <location>
        <begin position="211"/>
        <end position="229"/>
    </location>
</feature>
<evidence type="ECO:0000256" key="4">
    <source>
        <dbReference type="ARBA" id="ARBA00022989"/>
    </source>
</evidence>
<dbReference type="AlphaFoldDB" id="A0A377R206"/>
<evidence type="ECO:0000256" key="2">
    <source>
        <dbReference type="ARBA" id="ARBA00022475"/>
    </source>
</evidence>
<comment type="subcellular location">
    <subcellularLocation>
        <location evidence="1">Cell membrane</location>
        <topology evidence="1">Multi-pass membrane protein</topology>
    </subcellularLocation>
</comment>
<feature type="transmembrane region" description="Helical" evidence="6">
    <location>
        <begin position="435"/>
        <end position="454"/>
    </location>
</feature>
<dbReference type="Pfam" id="PF01943">
    <property type="entry name" value="Polysacc_synt"/>
    <property type="match status" value="1"/>
</dbReference>
<feature type="transmembrane region" description="Helical" evidence="6">
    <location>
        <begin position="113"/>
        <end position="134"/>
    </location>
</feature>
<reference evidence="7 8" key="1">
    <citation type="submission" date="2018-06" db="EMBL/GenBank/DDBJ databases">
        <authorList>
            <consortium name="Pathogen Informatics"/>
            <person name="Doyle S."/>
        </authorList>
    </citation>
    <scope>NUCLEOTIDE SEQUENCE [LARGE SCALE GENOMIC DNA]</scope>
    <source>
        <strain evidence="7 8">NCTC13336</strain>
    </source>
</reference>
<dbReference type="Proteomes" id="UP000254293">
    <property type="component" value="Unassembled WGS sequence"/>
</dbReference>
<keyword evidence="3 6" id="KW-0812">Transmembrane</keyword>
<keyword evidence="4 6" id="KW-1133">Transmembrane helix</keyword>
<feature type="transmembrane region" description="Helical" evidence="6">
    <location>
        <begin position="249"/>
        <end position="273"/>
    </location>
</feature>
<feature type="transmembrane region" description="Helical" evidence="6">
    <location>
        <begin position="141"/>
        <end position="164"/>
    </location>
</feature>
<accession>A0A377R206</accession>
<organism evidence="7 8">
    <name type="scientific">Kingella potus</name>
    <dbReference type="NCBI Taxonomy" id="265175"/>
    <lineage>
        <taxon>Bacteria</taxon>
        <taxon>Pseudomonadati</taxon>
        <taxon>Pseudomonadota</taxon>
        <taxon>Betaproteobacteria</taxon>
        <taxon>Neisseriales</taxon>
        <taxon>Neisseriaceae</taxon>
        <taxon>Kingella</taxon>
    </lineage>
</organism>
<evidence type="ECO:0000256" key="6">
    <source>
        <dbReference type="SAM" id="Phobius"/>
    </source>
</evidence>
<dbReference type="OrthoDB" id="103403at2"/>
<protein>
    <submittedName>
        <fullName evidence="7">Polysaccharide biosynthesis protein</fullName>
    </submittedName>
</protein>
<feature type="transmembrane region" description="Helical" evidence="6">
    <location>
        <begin position="39"/>
        <end position="57"/>
    </location>
</feature>
<feature type="transmembrane region" description="Helical" evidence="6">
    <location>
        <begin position="170"/>
        <end position="190"/>
    </location>
</feature>
<keyword evidence="5 6" id="KW-0472">Membrane</keyword>
<dbReference type="PANTHER" id="PTHR30250">
    <property type="entry name" value="PST FAMILY PREDICTED COLANIC ACID TRANSPORTER"/>
    <property type="match status" value="1"/>
</dbReference>
<feature type="transmembrane region" description="Helical" evidence="6">
    <location>
        <begin position="321"/>
        <end position="342"/>
    </location>
</feature>
<gene>
    <name evidence="7" type="ORF">NCTC13336_01402</name>
</gene>
<feature type="transmembrane region" description="Helical" evidence="6">
    <location>
        <begin position="408"/>
        <end position="429"/>
    </location>
</feature>
<name>A0A377R206_9NEIS</name>
<dbReference type="PANTHER" id="PTHR30250:SF11">
    <property type="entry name" value="O-ANTIGEN TRANSPORTER-RELATED"/>
    <property type="match status" value="1"/>
</dbReference>
<evidence type="ECO:0000256" key="1">
    <source>
        <dbReference type="ARBA" id="ARBA00004651"/>
    </source>
</evidence>
<feature type="transmembrane region" description="Helical" evidence="6">
    <location>
        <begin position="78"/>
        <end position="97"/>
    </location>
</feature>
<dbReference type="InterPro" id="IPR050833">
    <property type="entry name" value="Poly_Biosynth_Transport"/>
</dbReference>
<dbReference type="InterPro" id="IPR002797">
    <property type="entry name" value="Polysacc_synth"/>
</dbReference>
<sequence>MNAKTLAAYALGPAGSAAAGVLALPLLSYSFSGADIGRVLLLQAAASLALITFGLGLDQFYIREFHQSGNRAALFKTAALPPLALAAAACAALYAFAPQWPSEKILSLADSRLGGLCLLFAAALMLSRYLSLVLRMNDRALAFSFAQLLPKLLLLAAAAAWVLLRLPAGTFALVSVYAFAQLAAALLLLWQTRHEWPAAARSRIRLPELSAALAYGLPLAAGGLAYWAFSSADRWLLRTLAGAEELGVYALAVNFGAAASVLQSVFATVWSPLVFRRLAEGKTADVGGIARRMAFVLAAAVCLCALLSPAAAWVLPPQYAAVPFILPAVMLVPLLYTLAEATGIGIHVRRKSSLIPLVSLAALACAAALLYLLVPHYGARGAAAASAAAFWLFFLLKSEASARLWQPLPRGAVYGTTAACLALCCAFALCGSTANFPAFAALWAAALAAAAWGGREDLGRLKTRLLRR</sequence>
<keyword evidence="2" id="KW-1003">Cell membrane</keyword>
<evidence type="ECO:0000256" key="5">
    <source>
        <dbReference type="ARBA" id="ARBA00023136"/>
    </source>
</evidence>
<dbReference type="EMBL" id="UGJJ01000002">
    <property type="protein sequence ID" value="STR02526.1"/>
    <property type="molecule type" value="Genomic_DNA"/>
</dbReference>
<evidence type="ECO:0000313" key="8">
    <source>
        <dbReference type="Proteomes" id="UP000254293"/>
    </source>
</evidence>
<keyword evidence="8" id="KW-1185">Reference proteome</keyword>
<evidence type="ECO:0000313" key="7">
    <source>
        <dbReference type="EMBL" id="STR02526.1"/>
    </source>
</evidence>
<feature type="transmembrane region" description="Helical" evidence="6">
    <location>
        <begin position="379"/>
        <end position="396"/>
    </location>
</feature>
<feature type="transmembrane region" description="Helical" evidence="6">
    <location>
        <begin position="294"/>
        <end position="315"/>
    </location>
</feature>
<evidence type="ECO:0000256" key="3">
    <source>
        <dbReference type="ARBA" id="ARBA00022692"/>
    </source>
</evidence>
<dbReference type="RefSeq" id="WP_115308441.1">
    <property type="nucleotide sequence ID" value="NZ_UGJJ01000002.1"/>
</dbReference>
<feature type="transmembrane region" description="Helical" evidence="6">
    <location>
        <begin position="354"/>
        <end position="373"/>
    </location>
</feature>
<proteinExistence type="predicted"/>
<dbReference type="GO" id="GO:0005886">
    <property type="term" value="C:plasma membrane"/>
    <property type="evidence" value="ECO:0007669"/>
    <property type="project" value="UniProtKB-SubCell"/>
</dbReference>